<evidence type="ECO:0000313" key="6">
    <source>
        <dbReference type="EMBL" id="MFC6038029.1"/>
    </source>
</evidence>
<dbReference type="InterPro" id="IPR016047">
    <property type="entry name" value="M23ase_b-sheet_dom"/>
</dbReference>
<dbReference type="CDD" id="cd12797">
    <property type="entry name" value="M23_peptidase"/>
    <property type="match status" value="1"/>
</dbReference>
<accession>A0ABW1L2M6</accession>
<dbReference type="Pfam" id="PF24568">
    <property type="entry name" value="CC_PcsB"/>
    <property type="match status" value="1"/>
</dbReference>
<dbReference type="InterPro" id="IPR057309">
    <property type="entry name" value="PcsB_CC"/>
</dbReference>
<dbReference type="PANTHER" id="PTHR21666">
    <property type="entry name" value="PEPTIDASE-RELATED"/>
    <property type="match status" value="1"/>
</dbReference>
<dbReference type="Gene3D" id="6.10.250.3150">
    <property type="match status" value="1"/>
</dbReference>
<name>A0ABW1L2M6_9BACL</name>
<evidence type="ECO:0000259" key="5">
    <source>
        <dbReference type="Pfam" id="PF24568"/>
    </source>
</evidence>
<organism evidence="6 7">
    <name type="scientific">Paenisporosarcina macmurdoensis</name>
    <dbReference type="NCBI Taxonomy" id="212659"/>
    <lineage>
        <taxon>Bacteria</taxon>
        <taxon>Bacillati</taxon>
        <taxon>Bacillota</taxon>
        <taxon>Bacilli</taxon>
        <taxon>Bacillales</taxon>
        <taxon>Caryophanaceae</taxon>
        <taxon>Paenisporosarcina</taxon>
    </lineage>
</organism>
<feature type="domain" description="M23ase beta-sheet core" evidence="4">
    <location>
        <begin position="364"/>
        <end position="461"/>
    </location>
</feature>
<keyword evidence="7" id="KW-1185">Reference proteome</keyword>
<sequence>MGMKQSKWMLVTIAAVLGSTVFMTKPDALANSLSDLKNEQNQLEQKKNQLNSTIDKKKGDISENQSTQERILAQIQSLDTKIIETDNEIDNILVDIKRTNAEIDKLHGTIKVLEKKIAERDELIKERLRAVQERGGSVNYLDVLLGANSFADFIDRFSAVNTLMDADRKILQEQATDIESLEKQKASVEEKLAKQKQSRNKLVNLKATLDSQKASKGKLVDQLEKEQAKLKIEKKGLENEHSETIEFSKDVENKIVAEQARLIELARQAEIARKKKEAAELARQEAADRERQKQASIARQKASAATAAANRSRNTNTNTNTNTSVSAPAQTPEPVVSSGTWTRPAAGRFSSTYGARNIGSGNEFHYGSDIANSVGTPVVSAADGIISHAGPMGTYGNVIMVTHSINGQIFTTVYAHLSGINASVGQSVSKGQLVGKMGSTGRSTGSHLHFEVHEGPWNGSRSNAVNPIRYVSF</sequence>
<feature type="coiled-coil region" evidence="2">
    <location>
        <begin position="29"/>
        <end position="60"/>
    </location>
</feature>
<keyword evidence="2" id="KW-0175">Coiled coil</keyword>
<proteinExistence type="predicted"/>
<dbReference type="Proteomes" id="UP001596170">
    <property type="component" value="Unassembled WGS sequence"/>
</dbReference>
<evidence type="ECO:0000313" key="7">
    <source>
        <dbReference type="Proteomes" id="UP001596170"/>
    </source>
</evidence>
<keyword evidence="1" id="KW-0732">Signal</keyword>
<reference evidence="7" key="1">
    <citation type="journal article" date="2019" name="Int. J. Syst. Evol. Microbiol.">
        <title>The Global Catalogue of Microorganisms (GCM) 10K type strain sequencing project: providing services to taxonomists for standard genome sequencing and annotation.</title>
        <authorList>
            <consortium name="The Broad Institute Genomics Platform"/>
            <consortium name="The Broad Institute Genome Sequencing Center for Infectious Disease"/>
            <person name="Wu L."/>
            <person name="Ma J."/>
        </authorList>
    </citation>
    <scope>NUCLEOTIDE SEQUENCE [LARGE SCALE GENOMIC DNA]</scope>
    <source>
        <strain evidence="7">CCUG 54527</strain>
    </source>
</reference>
<dbReference type="PANTHER" id="PTHR21666:SF270">
    <property type="entry name" value="MUREIN HYDROLASE ACTIVATOR ENVC"/>
    <property type="match status" value="1"/>
</dbReference>
<feature type="domain" description="Peptidoglycan hydrolase PcsB coiled-coil" evidence="5">
    <location>
        <begin position="110"/>
        <end position="183"/>
    </location>
</feature>
<keyword evidence="6" id="KW-0378">Hydrolase</keyword>
<evidence type="ECO:0000259" key="4">
    <source>
        <dbReference type="Pfam" id="PF01551"/>
    </source>
</evidence>
<feature type="region of interest" description="Disordered" evidence="3">
    <location>
        <begin position="282"/>
        <end position="343"/>
    </location>
</feature>
<dbReference type="RefSeq" id="WP_377732028.1">
    <property type="nucleotide sequence ID" value="NZ_JBHSRI010000002.1"/>
</dbReference>
<dbReference type="Pfam" id="PF01551">
    <property type="entry name" value="Peptidase_M23"/>
    <property type="match status" value="1"/>
</dbReference>
<dbReference type="InterPro" id="IPR011055">
    <property type="entry name" value="Dup_hybrid_motif"/>
</dbReference>
<protein>
    <submittedName>
        <fullName evidence="6">Murein hydrolase activator EnvC family protein</fullName>
    </submittedName>
</protein>
<dbReference type="InterPro" id="IPR050570">
    <property type="entry name" value="Cell_wall_metabolism_enzyme"/>
</dbReference>
<gene>
    <name evidence="6" type="ORF">ACFPYN_01050</name>
</gene>
<feature type="coiled-coil region" evidence="2">
    <location>
        <begin position="96"/>
        <end position="133"/>
    </location>
</feature>
<dbReference type="EMBL" id="JBHSRI010000002">
    <property type="protein sequence ID" value="MFC6038029.1"/>
    <property type="molecule type" value="Genomic_DNA"/>
</dbReference>
<evidence type="ECO:0000256" key="2">
    <source>
        <dbReference type="SAM" id="Coils"/>
    </source>
</evidence>
<feature type="compositionally biased region" description="Low complexity" evidence="3">
    <location>
        <begin position="302"/>
        <end position="324"/>
    </location>
</feature>
<evidence type="ECO:0000256" key="3">
    <source>
        <dbReference type="SAM" id="MobiDB-lite"/>
    </source>
</evidence>
<comment type="caution">
    <text evidence="6">The sequence shown here is derived from an EMBL/GenBank/DDBJ whole genome shotgun (WGS) entry which is preliminary data.</text>
</comment>
<dbReference type="GO" id="GO:0016787">
    <property type="term" value="F:hydrolase activity"/>
    <property type="evidence" value="ECO:0007669"/>
    <property type="project" value="UniProtKB-KW"/>
</dbReference>
<dbReference type="SUPFAM" id="SSF51261">
    <property type="entry name" value="Duplicated hybrid motif"/>
    <property type="match status" value="1"/>
</dbReference>
<evidence type="ECO:0000256" key="1">
    <source>
        <dbReference type="ARBA" id="ARBA00022729"/>
    </source>
</evidence>
<feature type="compositionally biased region" description="Basic and acidic residues" evidence="3">
    <location>
        <begin position="282"/>
        <end position="293"/>
    </location>
</feature>
<dbReference type="Gene3D" id="2.70.70.10">
    <property type="entry name" value="Glucose Permease (Domain IIA)"/>
    <property type="match status" value="1"/>
</dbReference>